<protein>
    <submittedName>
        <fullName evidence="1">Uncharacterized protein</fullName>
    </submittedName>
</protein>
<keyword evidence="2" id="KW-1185">Reference proteome</keyword>
<organism evidence="1 2">
    <name type="scientific">Populus alba</name>
    <name type="common">White poplar</name>
    <dbReference type="NCBI Taxonomy" id="43335"/>
    <lineage>
        <taxon>Eukaryota</taxon>
        <taxon>Viridiplantae</taxon>
        <taxon>Streptophyta</taxon>
        <taxon>Embryophyta</taxon>
        <taxon>Tracheophyta</taxon>
        <taxon>Spermatophyta</taxon>
        <taxon>Magnoliopsida</taxon>
        <taxon>eudicotyledons</taxon>
        <taxon>Gunneridae</taxon>
        <taxon>Pentapetalae</taxon>
        <taxon>rosids</taxon>
        <taxon>fabids</taxon>
        <taxon>Malpighiales</taxon>
        <taxon>Salicaceae</taxon>
        <taxon>Saliceae</taxon>
        <taxon>Populus</taxon>
    </lineage>
</organism>
<dbReference type="Proteomes" id="UP000309997">
    <property type="component" value="Unassembled WGS sequence"/>
</dbReference>
<evidence type="ECO:0000313" key="2">
    <source>
        <dbReference type="Proteomes" id="UP000309997"/>
    </source>
</evidence>
<accession>A0ACC4BF26</accession>
<reference evidence="1 2" key="1">
    <citation type="journal article" date="2024" name="Plant Biotechnol. J.">
        <title>Genome and CRISPR/Cas9 system of a widespread forest tree (Populus alba) in the world.</title>
        <authorList>
            <person name="Liu Y.J."/>
            <person name="Jiang P.F."/>
            <person name="Han X.M."/>
            <person name="Li X.Y."/>
            <person name="Wang H.M."/>
            <person name="Wang Y.J."/>
            <person name="Wang X.X."/>
            <person name="Zeng Q.Y."/>
        </authorList>
    </citation>
    <scope>NUCLEOTIDE SEQUENCE [LARGE SCALE GENOMIC DNA]</scope>
    <source>
        <strain evidence="2">cv. PAL-ZL1</strain>
    </source>
</reference>
<dbReference type="EMBL" id="RCHU02000011">
    <property type="protein sequence ID" value="KAL3576991.1"/>
    <property type="molecule type" value="Genomic_DNA"/>
</dbReference>
<proteinExistence type="predicted"/>
<comment type="caution">
    <text evidence="1">The sequence shown here is derived from an EMBL/GenBank/DDBJ whole genome shotgun (WGS) entry which is preliminary data.</text>
</comment>
<sequence length="1018" mass="115490">MEPSRAPKTSPFLKNSTSRRFPITPFLISLTFLLLITSATSTPTINSFNFHEYYAEHCNNVVPESPITGTLMNNASFFEDKIKILNFDVAYFTGGSQIIPKKRDSDSAPSVLSFKPKKFDLQQTVNPYVVSLRGSLKFLFPARFDWTNVTRDRRNSKRFRYRPPRIPVRSRYLLFELYGFWSMNIGKLCMVGSGSGNSGVSSLNAAFKANYPVGFSDFSGLINGVLESLDFQGSFGYFEQVSILGIPHFGEYKYKLVDKETVDVGFSGTYDSVGERENLPIESVDRSMCLIEMYRHTRILELEYGSDCSGDNGGKCNPLSGSSGVLPKIMTIQGIRCDHERGREARVLIGFSDSAAVNVYGPYVSERVFDPYTTLIGEGVWDEKRNRLFVVACRVLNFNDSSANATVGDCSIQLTLRFPRTLTIRDQSVVVGQIYSNKTVNDRSYFPGIGFHGSEFRIRRLPGLSYEYTMLDKVHKSCAEKKSMKGKGKTYPHGYSSDMRFDMLVRNGKGHIAQGFSTPLFVGYQLFEPYPMTNNYSGHLNISYKMVFTGMLPSNDSGTISAEGTYNDENGVLCMIGCRHLISRMGNSMKNDSTDCEILVNVQFSPLNGKGQGNIKGTIESVRKNSDPLHFEKLEISSNSIYRHQAAQSIWRMDMEITMVLISNTLACILMGLQLYHVKRHPDVLPFISFMMLLVLTLGHMIPLMLNFEALFLSNRNQQNVFLESGGWLEVNEVAVRVVKMVAFLLIFRLLQLTWSARQSDGSNKNVWISEKRVLYLSLPMYIVGGLIAWYVHHWKNTSRSPHLLQGHKVYQQHYPWTDLKSYAGLVLDGFLLPQIMFNLFLNSVENALAPLFYVGTTVIRFLPHAYDLYRAHSSACSNLVVVAFFQRDLEGVLHMKRGQPEKVIIPLTWKSQKADLEDGGKLWAGDYLLHLPVPWNFFLYISRMLFKSVFAVNEPTKRCHKFMKRIKARLDQNSCESFLFILYKHKDLEMSRMQQHDLIWQAADEVDSGKDQVAAAA</sequence>
<evidence type="ECO:0000313" key="1">
    <source>
        <dbReference type="EMBL" id="KAL3576991.1"/>
    </source>
</evidence>
<gene>
    <name evidence="1" type="ORF">D5086_022274</name>
</gene>
<name>A0ACC4BF26_POPAL</name>